<dbReference type="PANTHER" id="PTHR46134:SF3">
    <property type="entry name" value="ARFGAP WITH FG REPEATS 1"/>
    <property type="match status" value="1"/>
</dbReference>
<proteinExistence type="predicted"/>
<name>A0A2M3Z4W3_9DIPT</name>
<evidence type="ECO:0000259" key="7">
    <source>
        <dbReference type="PROSITE" id="PS50115"/>
    </source>
</evidence>
<dbReference type="GO" id="GO:0016020">
    <property type="term" value="C:membrane"/>
    <property type="evidence" value="ECO:0007669"/>
    <property type="project" value="TreeGrafter"/>
</dbReference>
<dbReference type="SUPFAM" id="SSF57863">
    <property type="entry name" value="ArfGap/RecO-like zinc finger"/>
    <property type="match status" value="1"/>
</dbReference>
<dbReference type="InterPro" id="IPR037278">
    <property type="entry name" value="ARFGAP/RecO"/>
</dbReference>
<accession>A0A2M3Z4W3</accession>
<dbReference type="InterPro" id="IPR052248">
    <property type="entry name" value="Arf-GAP_FG-repeat_protein"/>
</dbReference>
<sequence length="574" mass="62509">MALGRKKLDDKILKTLRELVSIGGNKECFDCGQKGPTYINMTIGSFVCTSCSGILRGLTPPHRVKSISMATFTQEEIEFLKLNGNENCRRTWLGLWDTKRTIKQELRDFMMDKYERKRYYLEPASPLKSLQTNGSSSLSSLTLKNLNENLVPLKTPTLTPPTTLRLHRNNSSSCNGLNSAIPSTLSTGFGNGNGSAAQFQQQFTPDDSDFFGMGSPMILPPTPQKHSNLHRKNGIKIKKPVIDQPPTFERNQKNGLLSTTSSDGNSAREYSGSIGDINANKFTPNSDFVADFGSASIVNYIRDDKNHYGSVNSLKDSRMAGVKNSIGHPHNGKSSDDDLENFADFDHNPIFNSAGLPVPEPFKTSSSSSNSNTSVSSALSVDRYAALKDLDEQFREFKLDADSSNMGTLASNGIRKLDGQNDHHTQCTANPFKPVNPFQEQEQHEQRQGMNWPIATDNGTTTDSRYTSTASSENGFYASSPYTNLAHGSAAHTYTGNITSGVAGGISADYYSLAAYHTNGNGYYVAGPNGTMMSNPYNVTSNNGGQQFVCNMPGQNVGNPFMATGAGNLNNPFL</sequence>
<dbReference type="FunFam" id="1.10.220.150:FF:000005">
    <property type="entry name" value="Arf-GAP domain and FG repeat-containing protein 1"/>
    <property type="match status" value="1"/>
</dbReference>
<organism evidence="8">
    <name type="scientific">Anopheles braziliensis</name>
    <dbReference type="NCBI Taxonomy" id="58242"/>
    <lineage>
        <taxon>Eukaryota</taxon>
        <taxon>Metazoa</taxon>
        <taxon>Ecdysozoa</taxon>
        <taxon>Arthropoda</taxon>
        <taxon>Hexapoda</taxon>
        <taxon>Insecta</taxon>
        <taxon>Pterygota</taxon>
        <taxon>Neoptera</taxon>
        <taxon>Endopterygota</taxon>
        <taxon>Diptera</taxon>
        <taxon>Nematocera</taxon>
        <taxon>Culicoidea</taxon>
        <taxon>Culicidae</taxon>
        <taxon>Anophelinae</taxon>
        <taxon>Anopheles</taxon>
    </lineage>
</organism>
<dbReference type="InterPro" id="IPR038508">
    <property type="entry name" value="ArfGAP_dom_sf"/>
</dbReference>
<feature type="region of interest" description="Disordered" evidence="6">
    <location>
        <begin position="354"/>
        <end position="375"/>
    </location>
</feature>
<feature type="domain" description="Arf-GAP" evidence="7">
    <location>
        <begin position="10"/>
        <end position="128"/>
    </location>
</feature>
<keyword evidence="2" id="KW-0677">Repeat</keyword>
<dbReference type="PRINTS" id="PR00405">
    <property type="entry name" value="REVINTRACTNG"/>
</dbReference>
<dbReference type="PANTHER" id="PTHR46134">
    <property type="entry name" value="DRONGO, ISOFORM F"/>
    <property type="match status" value="1"/>
</dbReference>
<feature type="region of interest" description="Disordered" evidence="6">
    <location>
        <begin position="245"/>
        <end position="268"/>
    </location>
</feature>
<evidence type="ECO:0000256" key="2">
    <source>
        <dbReference type="ARBA" id="ARBA00022737"/>
    </source>
</evidence>
<dbReference type="GO" id="GO:0005096">
    <property type="term" value="F:GTPase activator activity"/>
    <property type="evidence" value="ECO:0007669"/>
    <property type="project" value="InterPro"/>
</dbReference>
<feature type="compositionally biased region" description="Polar residues" evidence="6">
    <location>
        <begin position="253"/>
        <end position="265"/>
    </location>
</feature>
<evidence type="ECO:0000256" key="4">
    <source>
        <dbReference type="ARBA" id="ARBA00022833"/>
    </source>
</evidence>
<dbReference type="EMBL" id="GGFM01002808">
    <property type="protein sequence ID" value="MBW23559.1"/>
    <property type="molecule type" value="Transcribed_RNA"/>
</dbReference>
<dbReference type="InterPro" id="IPR001164">
    <property type="entry name" value="ArfGAP_dom"/>
</dbReference>
<protein>
    <submittedName>
        <fullName evidence="8">Putative gtpase-activating protein</fullName>
    </submittedName>
</protein>
<keyword evidence="4" id="KW-0862">Zinc</keyword>
<dbReference type="CDD" id="cd08838">
    <property type="entry name" value="ArfGap_AGFG"/>
    <property type="match status" value="1"/>
</dbReference>
<dbReference type="GO" id="GO:0008270">
    <property type="term" value="F:zinc ion binding"/>
    <property type="evidence" value="ECO:0007669"/>
    <property type="project" value="UniProtKB-KW"/>
</dbReference>
<evidence type="ECO:0000256" key="6">
    <source>
        <dbReference type="SAM" id="MobiDB-lite"/>
    </source>
</evidence>
<dbReference type="SMART" id="SM00105">
    <property type="entry name" value="ArfGap"/>
    <property type="match status" value="1"/>
</dbReference>
<keyword evidence="1" id="KW-0479">Metal-binding</keyword>
<dbReference type="Gene3D" id="1.10.220.150">
    <property type="entry name" value="Arf GTPase activating protein"/>
    <property type="match status" value="1"/>
</dbReference>
<evidence type="ECO:0000256" key="3">
    <source>
        <dbReference type="ARBA" id="ARBA00022771"/>
    </source>
</evidence>
<dbReference type="GO" id="GO:0005737">
    <property type="term" value="C:cytoplasm"/>
    <property type="evidence" value="ECO:0007669"/>
    <property type="project" value="TreeGrafter"/>
</dbReference>
<dbReference type="AlphaFoldDB" id="A0A2M3Z4W3"/>
<feature type="compositionally biased region" description="Low complexity" evidence="6">
    <location>
        <begin position="364"/>
        <end position="375"/>
    </location>
</feature>
<keyword evidence="3 5" id="KW-0863">Zinc-finger</keyword>
<evidence type="ECO:0000256" key="5">
    <source>
        <dbReference type="PROSITE-ProRule" id="PRU00288"/>
    </source>
</evidence>
<evidence type="ECO:0000256" key="1">
    <source>
        <dbReference type="ARBA" id="ARBA00022723"/>
    </source>
</evidence>
<dbReference type="Pfam" id="PF01412">
    <property type="entry name" value="ArfGap"/>
    <property type="match status" value="1"/>
</dbReference>
<reference evidence="8" key="1">
    <citation type="submission" date="2018-01" db="EMBL/GenBank/DDBJ databases">
        <title>An insight into the sialome of Amazonian anophelines.</title>
        <authorList>
            <person name="Ribeiro J.M."/>
            <person name="Scarpassa V."/>
            <person name="Calvo E."/>
        </authorList>
    </citation>
    <scope>NUCLEOTIDE SEQUENCE</scope>
    <source>
        <tissue evidence="8">Salivary glands</tissue>
    </source>
</reference>
<dbReference type="PROSITE" id="PS50115">
    <property type="entry name" value="ARFGAP"/>
    <property type="match status" value="1"/>
</dbReference>
<evidence type="ECO:0000313" key="8">
    <source>
        <dbReference type="EMBL" id="MBW23559.1"/>
    </source>
</evidence>